<proteinExistence type="predicted"/>
<comment type="caution">
    <text evidence="1">The sequence shown here is derived from an EMBL/GenBank/DDBJ whole genome shotgun (WGS) entry which is preliminary data.</text>
</comment>
<dbReference type="Pfam" id="PF14103">
    <property type="entry name" value="DUF4276"/>
    <property type="match status" value="1"/>
</dbReference>
<accession>A0A0F9S4J9</accession>
<evidence type="ECO:0000313" key="1">
    <source>
        <dbReference type="EMBL" id="KKN57202.1"/>
    </source>
</evidence>
<name>A0A0F9S4J9_9ZZZZ</name>
<dbReference type="EMBL" id="LAZR01000814">
    <property type="protein sequence ID" value="KKN57202.1"/>
    <property type="molecule type" value="Genomic_DNA"/>
</dbReference>
<sequence length="220" mass="25706">MPFRKPYILCEDKGGRGFWKNILVRCFPQVRGLNYSIQFFPGLANIESNLDLIGRNMVRRIDKQSPFIFFIVDADTYLKKNLDSTYHEIIENVESLLQEKVRSIGYMGNIRCILIKNCLESLICCDLEVIWRTKLPMVISDSPPNPITFQHDCNSTRSCPTAKLKNFTRENCLGEYNKVLHPERYASKINIDVISAENFSFREFIRILRENITYFTTIRS</sequence>
<reference evidence="1" key="1">
    <citation type="journal article" date="2015" name="Nature">
        <title>Complex archaea that bridge the gap between prokaryotes and eukaryotes.</title>
        <authorList>
            <person name="Spang A."/>
            <person name="Saw J.H."/>
            <person name="Jorgensen S.L."/>
            <person name="Zaremba-Niedzwiedzka K."/>
            <person name="Martijn J."/>
            <person name="Lind A.E."/>
            <person name="van Eijk R."/>
            <person name="Schleper C."/>
            <person name="Guy L."/>
            <person name="Ettema T.J."/>
        </authorList>
    </citation>
    <scope>NUCLEOTIDE SEQUENCE</scope>
</reference>
<dbReference type="AlphaFoldDB" id="A0A0F9S4J9"/>
<evidence type="ECO:0008006" key="2">
    <source>
        <dbReference type="Google" id="ProtNLM"/>
    </source>
</evidence>
<organism evidence="1">
    <name type="scientific">marine sediment metagenome</name>
    <dbReference type="NCBI Taxonomy" id="412755"/>
    <lineage>
        <taxon>unclassified sequences</taxon>
        <taxon>metagenomes</taxon>
        <taxon>ecological metagenomes</taxon>
    </lineage>
</organism>
<dbReference type="InterPro" id="IPR025455">
    <property type="entry name" value="DUF4276"/>
</dbReference>
<gene>
    <name evidence="1" type="ORF">LCGC14_0564480</name>
</gene>
<protein>
    <recommendedName>
        <fullName evidence="2">DUF4276 family protein</fullName>
    </recommendedName>
</protein>